<dbReference type="AlphaFoldDB" id="A0A0L7LD19"/>
<dbReference type="SUPFAM" id="SSF53474">
    <property type="entry name" value="alpha/beta-Hydrolases"/>
    <property type="match status" value="1"/>
</dbReference>
<comment type="caution">
    <text evidence="1">The sequence shown here is derived from an EMBL/GenBank/DDBJ whole genome shotgun (WGS) entry which is preliminary data.</text>
</comment>
<feature type="non-terminal residue" evidence="1">
    <location>
        <position position="1"/>
    </location>
</feature>
<reference evidence="1 2" key="1">
    <citation type="journal article" date="2015" name="Genome Biol. Evol.">
        <title>The genome of winter moth (Operophtera brumata) provides a genomic perspective on sexual dimorphism and phenology.</title>
        <authorList>
            <person name="Derks M.F."/>
            <person name="Smit S."/>
            <person name="Salis L."/>
            <person name="Schijlen E."/>
            <person name="Bossers A."/>
            <person name="Mateman C."/>
            <person name="Pijl A.S."/>
            <person name="de Ridder D."/>
            <person name="Groenen M.A."/>
            <person name="Visser M.E."/>
            <person name="Megens H.J."/>
        </authorList>
    </citation>
    <scope>NUCLEOTIDE SEQUENCE [LARGE SCALE GENOMIC DNA]</scope>
    <source>
        <strain evidence="1">WM2013NL</strain>
        <tissue evidence="1">Head and thorax</tissue>
    </source>
</reference>
<gene>
    <name evidence="1" type="ORF">OBRU01_11242</name>
</gene>
<protein>
    <submittedName>
        <fullName evidence="1">Putative kraken</fullName>
    </submittedName>
</protein>
<name>A0A0L7LD19_OPEBR</name>
<dbReference type="EMBL" id="JTDY01001716">
    <property type="protein sequence ID" value="KOB73096.1"/>
    <property type="molecule type" value="Genomic_DNA"/>
</dbReference>
<evidence type="ECO:0000313" key="2">
    <source>
        <dbReference type="Proteomes" id="UP000037510"/>
    </source>
</evidence>
<feature type="non-terminal residue" evidence="1">
    <location>
        <position position="151"/>
    </location>
</feature>
<proteinExistence type="predicted"/>
<sequence>LTWGSPSNPPVLLCHGKLDTCSGFRPLVSLLPACFYYWSWTPCPRTTPGRAHDRLTFDQRMKEVTILPFSADSLQQLYTTTRTPTFCVLAKRILDAGVYDPVPFIKDEAAWPNNNYRVKVVEGWHDVHISDPGCMADDVARFLMADLKVKL</sequence>
<evidence type="ECO:0000313" key="1">
    <source>
        <dbReference type="EMBL" id="KOB73096.1"/>
    </source>
</evidence>
<organism evidence="1 2">
    <name type="scientific">Operophtera brumata</name>
    <name type="common">Winter moth</name>
    <name type="synonym">Phalaena brumata</name>
    <dbReference type="NCBI Taxonomy" id="104452"/>
    <lineage>
        <taxon>Eukaryota</taxon>
        <taxon>Metazoa</taxon>
        <taxon>Ecdysozoa</taxon>
        <taxon>Arthropoda</taxon>
        <taxon>Hexapoda</taxon>
        <taxon>Insecta</taxon>
        <taxon>Pterygota</taxon>
        <taxon>Neoptera</taxon>
        <taxon>Endopterygota</taxon>
        <taxon>Lepidoptera</taxon>
        <taxon>Glossata</taxon>
        <taxon>Ditrysia</taxon>
        <taxon>Geometroidea</taxon>
        <taxon>Geometridae</taxon>
        <taxon>Larentiinae</taxon>
        <taxon>Operophtera</taxon>
    </lineage>
</organism>
<keyword evidence="2" id="KW-1185">Reference proteome</keyword>
<accession>A0A0L7LD19</accession>
<dbReference type="InterPro" id="IPR029058">
    <property type="entry name" value="AB_hydrolase_fold"/>
</dbReference>
<dbReference type="Proteomes" id="UP000037510">
    <property type="component" value="Unassembled WGS sequence"/>
</dbReference>